<accession>X1LZ36</accession>
<comment type="caution">
    <text evidence="2">The sequence shown here is derived from an EMBL/GenBank/DDBJ whole genome shotgun (WGS) entry which is preliminary data.</text>
</comment>
<dbReference type="AlphaFoldDB" id="X1LZ36"/>
<name>X1LZ36_9ZZZZ</name>
<sequence length="260" mass="31191">MKDLYRFSKYYLKLLKPENETEKQIRKYLRKLERLEISTSYPLLLRLYEDYAEGRITRKDLSECLKIIETYIVRRAVCGIPTQALNKYFPTIYKSLDKDNMVVSLKDKLNEGIGVRRLPDDDEFLQSLRERPLYGNKILRYVLEEIEKYNNKEVVNFKELQVEHIMPQKLNDDWKRMLGDNWELVHKKFLDILGNLTLTGYNPEYSNKPFRDKRDMKKGFKESGLRLNRELAKLNKWDEEEVKRRAKKLSKIAADIWGLN</sequence>
<dbReference type="EMBL" id="BARV01006309">
    <property type="protein sequence ID" value="GAI11056.1"/>
    <property type="molecule type" value="Genomic_DNA"/>
</dbReference>
<organism evidence="2">
    <name type="scientific">marine sediment metagenome</name>
    <dbReference type="NCBI Taxonomy" id="412755"/>
    <lineage>
        <taxon>unclassified sequences</taxon>
        <taxon>metagenomes</taxon>
        <taxon>ecological metagenomes</taxon>
    </lineage>
</organism>
<proteinExistence type="predicted"/>
<protein>
    <recommendedName>
        <fullName evidence="1">GmrSD restriction endonucleases C-terminal domain-containing protein</fullName>
    </recommendedName>
</protein>
<dbReference type="Pfam" id="PF07510">
    <property type="entry name" value="GmrSD_C"/>
    <property type="match status" value="1"/>
</dbReference>
<dbReference type="PANTHER" id="PTHR35149">
    <property type="entry name" value="SLL5132 PROTEIN"/>
    <property type="match status" value="1"/>
</dbReference>
<dbReference type="InterPro" id="IPR011089">
    <property type="entry name" value="GmrSD_C"/>
</dbReference>
<reference evidence="2" key="1">
    <citation type="journal article" date="2014" name="Front. Microbiol.">
        <title>High frequency of phylogenetically diverse reductive dehalogenase-homologous genes in deep subseafloor sedimentary metagenomes.</title>
        <authorList>
            <person name="Kawai M."/>
            <person name="Futagami T."/>
            <person name="Toyoda A."/>
            <person name="Takaki Y."/>
            <person name="Nishi S."/>
            <person name="Hori S."/>
            <person name="Arai W."/>
            <person name="Tsubouchi T."/>
            <person name="Morono Y."/>
            <person name="Uchiyama I."/>
            <person name="Ito T."/>
            <person name="Fujiyama A."/>
            <person name="Inagaki F."/>
            <person name="Takami H."/>
        </authorList>
    </citation>
    <scope>NUCLEOTIDE SEQUENCE</scope>
    <source>
        <strain evidence="2">Expedition CK06-06</strain>
    </source>
</reference>
<dbReference type="PANTHER" id="PTHR35149:SF2">
    <property type="entry name" value="DUF262 DOMAIN-CONTAINING PROTEIN"/>
    <property type="match status" value="1"/>
</dbReference>
<feature type="domain" description="GmrSD restriction endonucleases C-terminal" evidence="1">
    <location>
        <begin position="119"/>
        <end position="251"/>
    </location>
</feature>
<evidence type="ECO:0000313" key="2">
    <source>
        <dbReference type="EMBL" id="GAI11056.1"/>
    </source>
</evidence>
<evidence type="ECO:0000259" key="1">
    <source>
        <dbReference type="Pfam" id="PF07510"/>
    </source>
</evidence>
<gene>
    <name evidence="2" type="ORF">S06H3_12921</name>
</gene>